<reference evidence="1 2" key="1">
    <citation type="submission" date="2014-07" db="EMBL/GenBank/DDBJ databases">
        <title>Complete Genome of Bacillus megaterium Myophage Moonbeam.</title>
        <authorList>
            <person name="Cadungog J.N."/>
            <person name="Khatemi B.E."/>
            <person name="Hernandez A.C."/>
            <person name="Everett G.F.K."/>
        </authorList>
    </citation>
    <scope>NUCLEOTIDE SEQUENCE [LARGE SCALE GENOMIC DNA]</scope>
</reference>
<sequence length="74" mass="8631">MAEKKKVEKAKEEPKKTLPKSYTHIDTFMQTAIPMYNLTSVQAAGFKAKMQGQHYQRDQKVFIDALKEHFNIED</sequence>
<dbReference type="RefSeq" id="YP_009151625.1">
    <property type="nucleotide sequence ID" value="NC_027374.1"/>
</dbReference>
<gene>
    <name evidence="1" type="ORF">CPT_Moonbeam62</name>
</gene>
<dbReference type="OrthoDB" id="24618at10239"/>
<dbReference type="GeneID" id="24608037"/>
<protein>
    <submittedName>
        <fullName evidence="1">Uncharacterized protein</fullName>
    </submittedName>
</protein>
<organism evidence="1 2">
    <name type="scientific">Bacillus phage Moonbeam</name>
    <dbReference type="NCBI Taxonomy" id="1540091"/>
    <lineage>
        <taxon>Viruses</taxon>
        <taxon>Duplodnaviria</taxon>
        <taxon>Heunggongvirae</taxon>
        <taxon>Uroviricota</taxon>
        <taxon>Caudoviricetes</taxon>
        <taxon>Herelleviridae</taxon>
        <taxon>Bastillevirinae</taxon>
        <taxon>Moonbeamvirus</taxon>
        <taxon>Moonbeamvirus moonbeam</taxon>
    </lineage>
</organism>
<accession>A0A0A0RN10</accession>
<dbReference type="EMBL" id="KM236246">
    <property type="protein sequence ID" value="AIW03460.1"/>
    <property type="molecule type" value="Genomic_DNA"/>
</dbReference>
<name>A0A0A0RN10_9CAUD</name>
<dbReference type="Proteomes" id="UP000030207">
    <property type="component" value="Segment"/>
</dbReference>
<proteinExistence type="predicted"/>
<dbReference type="KEGG" id="vg:24608037"/>
<keyword evidence="2" id="KW-1185">Reference proteome</keyword>
<evidence type="ECO:0000313" key="1">
    <source>
        <dbReference type="EMBL" id="AIW03460.1"/>
    </source>
</evidence>
<evidence type="ECO:0000313" key="2">
    <source>
        <dbReference type="Proteomes" id="UP000030207"/>
    </source>
</evidence>